<evidence type="ECO:0000256" key="1">
    <source>
        <dbReference type="ARBA" id="ARBA00001946"/>
    </source>
</evidence>
<dbReference type="RefSeq" id="WP_039715122.1">
    <property type="nucleotide sequence ID" value="NZ_JTJC03000001.1"/>
</dbReference>
<dbReference type="PROSITE" id="PS51462">
    <property type="entry name" value="NUDIX"/>
    <property type="match status" value="1"/>
</dbReference>
<dbReference type="GO" id="GO:0016787">
    <property type="term" value="F:hydrolase activity"/>
    <property type="evidence" value="ECO:0007669"/>
    <property type="project" value="UniProtKB-KW"/>
</dbReference>
<dbReference type="CDD" id="cd04688">
    <property type="entry name" value="NUDIX_Hydrolase"/>
    <property type="match status" value="1"/>
</dbReference>
<comment type="cofactor">
    <cofactor evidence="1">
        <name>Mg(2+)</name>
        <dbReference type="ChEBI" id="CHEBI:18420"/>
    </cofactor>
</comment>
<dbReference type="OrthoDB" id="7376250at2"/>
<evidence type="ECO:0000256" key="2">
    <source>
        <dbReference type="ARBA" id="ARBA00022801"/>
    </source>
</evidence>
<dbReference type="Pfam" id="PF00293">
    <property type="entry name" value="NUDIX"/>
    <property type="match status" value="1"/>
</dbReference>
<evidence type="ECO:0000313" key="5">
    <source>
        <dbReference type="Proteomes" id="UP000031532"/>
    </source>
</evidence>
<evidence type="ECO:0000259" key="3">
    <source>
        <dbReference type="PROSITE" id="PS51462"/>
    </source>
</evidence>
<proteinExistence type="predicted"/>
<dbReference type="Gene3D" id="3.90.79.10">
    <property type="entry name" value="Nucleoside Triphosphate Pyrophosphohydrolase"/>
    <property type="match status" value="1"/>
</dbReference>
<dbReference type="SUPFAM" id="SSF55811">
    <property type="entry name" value="Nudix"/>
    <property type="match status" value="1"/>
</dbReference>
<reference evidence="4 5" key="1">
    <citation type="journal article" date="2015" name="Genome Announc.">
        <title>Draft Genome Sequence of the Terrestrial Cyanobacterium Scytonema millei VB511283, Isolated from Eastern India.</title>
        <authorList>
            <person name="Sen D."/>
            <person name="Chandrababunaidu M.M."/>
            <person name="Singh D."/>
            <person name="Sanghi N."/>
            <person name="Ghorai A."/>
            <person name="Mishra G.P."/>
            <person name="Madduluri M."/>
            <person name="Adhikary S.P."/>
            <person name="Tripathy S."/>
        </authorList>
    </citation>
    <scope>NUCLEOTIDE SEQUENCE [LARGE SCALE GENOMIC DNA]</scope>
    <source>
        <strain evidence="4 5">VB511283</strain>
    </source>
</reference>
<dbReference type="InterPro" id="IPR000086">
    <property type="entry name" value="NUDIX_hydrolase_dom"/>
</dbReference>
<dbReference type="Proteomes" id="UP000031532">
    <property type="component" value="Unassembled WGS sequence"/>
</dbReference>
<keyword evidence="5" id="KW-1185">Reference proteome</keyword>
<accession>A0A9X5E197</accession>
<name>A0A9X5E197_9CYAN</name>
<dbReference type="EMBL" id="JTJC03000001">
    <property type="protein sequence ID" value="NHC33575.1"/>
    <property type="molecule type" value="Genomic_DNA"/>
</dbReference>
<dbReference type="PANTHER" id="PTHR43046">
    <property type="entry name" value="GDP-MANNOSE MANNOSYL HYDROLASE"/>
    <property type="match status" value="1"/>
</dbReference>
<evidence type="ECO:0000313" key="4">
    <source>
        <dbReference type="EMBL" id="NHC33575.1"/>
    </source>
</evidence>
<sequence>MHKPGEIRVLALGIVRQGDRVFISEGYDPVKQQTFYRALGGGVEFGETSLEALQREFQEELQAEIKNIKYLDCQENLFTFNGQPGHEILFVYECDFVDPKFYQIDEITFMEKKRKKRALWVECDRFKSGELRLVPEQFFKYLS</sequence>
<dbReference type="InterPro" id="IPR015797">
    <property type="entry name" value="NUDIX_hydrolase-like_dom_sf"/>
</dbReference>
<feature type="domain" description="Nudix hydrolase" evidence="3">
    <location>
        <begin position="5"/>
        <end position="143"/>
    </location>
</feature>
<dbReference type="AlphaFoldDB" id="A0A9X5E197"/>
<comment type="caution">
    <text evidence="4">The sequence shown here is derived from an EMBL/GenBank/DDBJ whole genome shotgun (WGS) entry which is preliminary data.</text>
</comment>
<gene>
    <name evidence="4" type="ORF">QH73_0002670</name>
</gene>
<dbReference type="PANTHER" id="PTHR43046:SF14">
    <property type="entry name" value="MUTT_NUDIX FAMILY PROTEIN"/>
    <property type="match status" value="1"/>
</dbReference>
<protein>
    <submittedName>
        <fullName evidence="4">NUDIX hydrolase</fullName>
    </submittedName>
</protein>
<keyword evidence="2 4" id="KW-0378">Hydrolase</keyword>
<organism evidence="4 5">
    <name type="scientific">Scytonema millei VB511283</name>
    <dbReference type="NCBI Taxonomy" id="1245923"/>
    <lineage>
        <taxon>Bacteria</taxon>
        <taxon>Bacillati</taxon>
        <taxon>Cyanobacteriota</taxon>
        <taxon>Cyanophyceae</taxon>
        <taxon>Nostocales</taxon>
        <taxon>Scytonemataceae</taxon>
        <taxon>Scytonema</taxon>
    </lineage>
</organism>